<dbReference type="GO" id="GO:0046872">
    <property type="term" value="F:metal ion binding"/>
    <property type="evidence" value="ECO:0007669"/>
    <property type="project" value="UniProtKB-KW"/>
</dbReference>
<dbReference type="PANTHER" id="PTHR43177">
    <property type="entry name" value="PROTEIN NRFC"/>
    <property type="match status" value="1"/>
</dbReference>
<dbReference type="InterPro" id="IPR017896">
    <property type="entry name" value="4Fe4S_Fe-S-bd"/>
</dbReference>
<dbReference type="PROSITE" id="PS51379">
    <property type="entry name" value="4FE4S_FER_2"/>
    <property type="match status" value="1"/>
</dbReference>
<dbReference type="AlphaFoldDB" id="A0AAJ5ZF56"/>
<reference evidence="8 9" key="1">
    <citation type="submission" date="2019-11" db="EMBL/GenBank/DDBJ databases">
        <authorList>
            <person name="Cho J.-C."/>
        </authorList>
    </citation>
    <scope>NUCLEOTIDE SEQUENCE [LARGE SCALE GENOMIC DNA]</scope>
    <source>
        <strain evidence="7 8">JH1073</strain>
        <strain evidence="6 9">JH702</strain>
    </source>
</reference>
<evidence type="ECO:0000256" key="3">
    <source>
        <dbReference type="ARBA" id="ARBA00023004"/>
    </source>
</evidence>
<dbReference type="CDD" id="cd10551">
    <property type="entry name" value="PsrB"/>
    <property type="match status" value="1"/>
</dbReference>
<dbReference type="SUPFAM" id="SSF54862">
    <property type="entry name" value="4Fe-4S ferredoxins"/>
    <property type="match status" value="1"/>
</dbReference>
<dbReference type="EMBL" id="WMBE01000003">
    <property type="protein sequence ID" value="MDG0867569.1"/>
    <property type="molecule type" value="Genomic_DNA"/>
</dbReference>
<evidence type="ECO:0000313" key="6">
    <source>
        <dbReference type="EMBL" id="MDG0867569.1"/>
    </source>
</evidence>
<organism evidence="7 8">
    <name type="scientific">Candidatus Lucifugimonas marina</name>
    <dbReference type="NCBI Taxonomy" id="3038979"/>
    <lineage>
        <taxon>Bacteria</taxon>
        <taxon>Bacillati</taxon>
        <taxon>Chloroflexota</taxon>
        <taxon>Dehalococcoidia</taxon>
        <taxon>SAR202 cluster</taxon>
        <taxon>Candidatus Lucifugimonadales</taxon>
        <taxon>Candidatus Lucifugimonadaceae</taxon>
        <taxon>Candidatus Lucifugimonas</taxon>
    </lineage>
</organism>
<evidence type="ECO:0000259" key="5">
    <source>
        <dbReference type="PROSITE" id="PS51379"/>
    </source>
</evidence>
<keyword evidence="4" id="KW-0411">Iron-sulfur</keyword>
<dbReference type="Proteomes" id="UP001219901">
    <property type="component" value="Chromosome"/>
</dbReference>
<evidence type="ECO:0000313" key="9">
    <source>
        <dbReference type="Proteomes" id="UP001321249"/>
    </source>
</evidence>
<sequence>MATAEFGSHNWGMVVDVDKCIGCNACVIACQAENNIPLNSQDRVERARTISWIRVERYWEGDFPDAKARFIPIMCQHCENAPCEPVCPVYATYHNSEGMNVQVYNRCVGTRYCANGCPYIVRFFNYWEPVWPESLRNHLNPDVTVRSRGIMEKCSFCVHRIRRESRSARSAGTEIADGAVQTACSSACPTSALNFGNFNDPDSKVSKMKEDKRHYTLLDQFGTDPNVIYLAKIDADKKVGSGAAASHD</sequence>
<dbReference type="PANTHER" id="PTHR43177:SF3">
    <property type="entry name" value="PROTEIN NRFC HOMOLOG"/>
    <property type="match status" value="1"/>
</dbReference>
<evidence type="ECO:0000256" key="2">
    <source>
        <dbReference type="ARBA" id="ARBA00022723"/>
    </source>
</evidence>
<dbReference type="Pfam" id="PF13247">
    <property type="entry name" value="Fer4_11"/>
    <property type="match status" value="1"/>
</dbReference>
<evidence type="ECO:0000313" key="8">
    <source>
        <dbReference type="Proteomes" id="UP001219901"/>
    </source>
</evidence>
<keyword evidence="8" id="KW-1185">Reference proteome</keyword>
<gene>
    <name evidence="6" type="ORF">GKO46_10880</name>
    <name evidence="7" type="ORF">GKO48_10660</name>
</gene>
<accession>A0AAJ5ZF56</accession>
<evidence type="ECO:0000256" key="1">
    <source>
        <dbReference type="ARBA" id="ARBA00022485"/>
    </source>
</evidence>
<dbReference type="Pfam" id="PF00037">
    <property type="entry name" value="Fer4"/>
    <property type="match status" value="1"/>
</dbReference>
<keyword evidence="1" id="KW-0004">4Fe-4S</keyword>
<dbReference type="Gene3D" id="3.30.70.20">
    <property type="match status" value="2"/>
</dbReference>
<evidence type="ECO:0000256" key="4">
    <source>
        <dbReference type="ARBA" id="ARBA00023014"/>
    </source>
</evidence>
<protein>
    <submittedName>
        <fullName evidence="7">4Fe-4S dicluster domain-containing protein</fullName>
    </submittedName>
</protein>
<dbReference type="InterPro" id="IPR050954">
    <property type="entry name" value="ET_IronSulfur_Cluster-Binding"/>
</dbReference>
<dbReference type="EMBL" id="CP046147">
    <property type="protein sequence ID" value="WFG40059.1"/>
    <property type="molecule type" value="Genomic_DNA"/>
</dbReference>
<keyword evidence="3" id="KW-0408">Iron</keyword>
<dbReference type="Proteomes" id="UP001321249">
    <property type="component" value="Unassembled WGS sequence"/>
</dbReference>
<evidence type="ECO:0000313" key="7">
    <source>
        <dbReference type="EMBL" id="WFG40059.1"/>
    </source>
</evidence>
<reference evidence="7" key="2">
    <citation type="journal article" date="2023" name="Nat. Commun.">
        <title>Cultivation of marine bacteria of the SAR202 clade.</title>
        <authorList>
            <person name="Lim Y."/>
            <person name="Seo J.H."/>
            <person name="Giovannoni S.J."/>
            <person name="Kang I."/>
            <person name="Cho J.C."/>
        </authorList>
    </citation>
    <scope>NUCLEOTIDE SEQUENCE</scope>
    <source>
        <strain evidence="7">JH1073</strain>
    </source>
</reference>
<proteinExistence type="predicted"/>
<reference evidence="8" key="3">
    <citation type="submission" date="2023-06" db="EMBL/GenBank/DDBJ databases">
        <title>Pangenomics reveal diversification of enzyme families and niche specialization in globally abundant SAR202 bacteria.</title>
        <authorList>
            <person name="Saw J.H.W."/>
        </authorList>
    </citation>
    <scope>NUCLEOTIDE SEQUENCE [LARGE SCALE GENOMIC DNA]</scope>
    <source>
        <strain evidence="8">JH1073</strain>
    </source>
</reference>
<feature type="domain" description="4Fe-4S ferredoxin-type" evidence="5">
    <location>
        <begin position="11"/>
        <end position="41"/>
    </location>
</feature>
<keyword evidence="2" id="KW-0479">Metal-binding</keyword>
<dbReference type="RefSeq" id="WP_342826056.1">
    <property type="nucleotide sequence ID" value="NZ_CP046146.1"/>
</dbReference>
<dbReference type="GO" id="GO:0051539">
    <property type="term" value="F:4 iron, 4 sulfur cluster binding"/>
    <property type="evidence" value="ECO:0007669"/>
    <property type="project" value="UniProtKB-KW"/>
</dbReference>
<name>A0AAJ5ZF56_9CHLR</name>